<accession>A0ACC2IP75</accession>
<dbReference type="EMBL" id="JAPESX010001154">
    <property type="protein sequence ID" value="KAJ8116874.1"/>
    <property type="molecule type" value="Genomic_DNA"/>
</dbReference>
<dbReference type="Proteomes" id="UP001153334">
    <property type="component" value="Unassembled WGS sequence"/>
</dbReference>
<comment type="caution">
    <text evidence="1">The sequence shown here is derived from an EMBL/GenBank/DDBJ whole genome shotgun (WGS) entry which is preliminary data.</text>
</comment>
<keyword evidence="2" id="KW-1185">Reference proteome</keyword>
<organism evidence="1 2">
    <name type="scientific">Nemania bipapillata</name>
    <dbReference type="NCBI Taxonomy" id="110536"/>
    <lineage>
        <taxon>Eukaryota</taxon>
        <taxon>Fungi</taxon>
        <taxon>Dikarya</taxon>
        <taxon>Ascomycota</taxon>
        <taxon>Pezizomycotina</taxon>
        <taxon>Sordariomycetes</taxon>
        <taxon>Xylariomycetidae</taxon>
        <taxon>Xylariales</taxon>
        <taxon>Xylariaceae</taxon>
        <taxon>Nemania</taxon>
    </lineage>
</organism>
<sequence>MIKTLDEALPTLSGHWSLSWGPRVYRENNPSSETGGPDNVWYAAIDDTQKICVVAIAGTVFTQWADIYQDFNVLHVVNFNDWVGQWSTENIPRPQASIPNKIESITLPYCAQGTCAGVWNIVNNANKRGSGGIRIDQYLSSLDPSYKIVVTGHSLGGALAPMVALGLVHANLVSNANNNVRVLPSAGVSPGNASLATLYATTFPRDSSEGTGYEVFNTDYYNEYDIVPQAWSANRTDDRNLHNIVGKILRFNRFFKRIAEFLVDQVVGLSRLSGIEFAPIQGEPFTGPKPSEIGSFADIKKLLTNEHIAAYLNEIGITKFVSRFERGLRSRLGARGSSTA</sequence>
<evidence type="ECO:0000313" key="1">
    <source>
        <dbReference type="EMBL" id="KAJ8116874.1"/>
    </source>
</evidence>
<name>A0ACC2IP75_9PEZI</name>
<reference evidence="1" key="1">
    <citation type="submission" date="2022-11" db="EMBL/GenBank/DDBJ databases">
        <title>Genome Sequence of Nemania bipapillata.</title>
        <authorList>
            <person name="Buettner E."/>
        </authorList>
    </citation>
    <scope>NUCLEOTIDE SEQUENCE</scope>
    <source>
        <strain evidence="1">CP14</strain>
    </source>
</reference>
<gene>
    <name evidence="1" type="ORF">ONZ43_g4342</name>
</gene>
<evidence type="ECO:0000313" key="2">
    <source>
        <dbReference type="Proteomes" id="UP001153334"/>
    </source>
</evidence>
<protein>
    <submittedName>
        <fullName evidence="1">Uncharacterized protein</fullName>
    </submittedName>
</protein>
<proteinExistence type="predicted"/>